<feature type="binding site" evidence="8">
    <location>
        <position position="385"/>
    </location>
    <ligand>
        <name>[4Fe-4S] cluster</name>
        <dbReference type="ChEBI" id="CHEBI:49883"/>
        <label>1</label>
    </ligand>
</feature>
<evidence type="ECO:0000256" key="7">
    <source>
        <dbReference type="ARBA" id="ARBA00023014"/>
    </source>
</evidence>
<accession>A0A7S8BL50</accession>
<dbReference type="EMBL" id="CP045429">
    <property type="protein sequence ID" value="QPB82279.1"/>
    <property type="molecule type" value="Genomic_DNA"/>
</dbReference>
<dbReference type="GO" id="GO:0051539">
    <property type="term" value="F:4 iron, 4 sulfur cluster binding"/>
    <property type="evidence" value="ECO:0007669"/>
    <property type="project" value="UniProtKB-KW"/>
</dbReference>
<feature type="binding site" evidence="8">
    <location>
        <position position="428"/>
    </location>
    <ligand>
        <name>[4Fe-4S] cluster</name>
        <dbReference type="ChEBI" id="CHEBI:49883"/>
        <label>1</label>
    </ligand>
</feature>
<dbReference type="InterPro" id="IPR026902">
    <property type="entry name" value="RnfC_N"/>
</dbReference>
<keyword evidence="6 8" id="KW-0408">Iron</keyword>
<dbReference type="InterPro" id="IPR017896">
    <property type="entry name" value="4Fe4S_Fe-S-bd"/>
</dbReference>
<comment type="similarity">
    <text evidence="8">Belongs to the 4Fe4S bacterial-type ferredoxin family. RnfC subfamily.</text>
</comment>
<dbReference type="Pfam" id="PF12838">
    <property type="entry name" value="Fer4_7"/>
    <property type="match status" value="1"/>
</dbReference>
<dbReference type="AlphaFoldDB" id="A0A7S8BL50"/>
<dbReference type="InterPro" id="IPR017900">
    <property type="entry name" value="4Fe4S_Fe_S_CS"/>
</dbReference>
<feature type="compositionally biased region" description="Acidic residues" evidence="9">
    <location>
        <begin position="663"/>
        <end position="676"/>
    </location>
</feature>
<comment type="subcellular location">
    <subcellularLocation>
        <location evidence="8">Cell inner membrane</location>
        <topology evidence="8">Peripheral membrane protein</topology>
    </subcellularLocation>
</comment>
<evidence type="ECO:0000256" key="2">
    <source>
        <dbReference type="ARBA" id="ARBA00022485"/>
    </source>
</evidence>
<evidence type="ECO:0000256" key="4">
    <source>
        <dbReference type="ARBA" id="ARBA00022737"/>
    </source>
</evidence>
<name>A0A7S8BL50_9GAMM</name>
<evidence type="ECO:0000256" key="5">
    <source>
        <dbReference type="ARBA" id="ARBA00022982"/>
    </source>
</evidence>
<proteinExistence type="inferred from homology"/>
<dbReference type="GO" id="GO:0009055">
    <property type="term" value="F:electron transfer activity"/>
    <property type="evidence" value="ECO:0007669"/>
    <property type="project" value="InterPro"/>
</dbReference>
<evidence type="ECO:0000256" key="1">
    <source>
        <dbReference type="ARBA" id="ARBA00022448"/>
    </source>
</evidence>
<feature type="compositionally biased region" description="Acidic residues" evidence="9">
    <location>
        <begin position="739"/>
        <end position="752"/>
    </location>
</feature>
<feature type="binding site" evidence="8">
    <location>
        <position position="418"/>
    </location>
    <ligand>
        <name>[4Fe-4S] cluster</name>
        <dbReference type="ChEBI" id="CHEBI:49883"/>
        <label>2</label>
    </ligand>
</feature>
<dbReference type="PANTHER" id="PTHR43034:SF2">
    <property type="entry name" value="ION-TRANSLOCATING OXIDOREDUCTASE COMPLEX SUBUNIT C"/>
    <property type="match status" value="1"/>
</dbReference>
<feature type="compositionally biased region" description="Acidic residues" evidence="9">
    <location>
        <begin position="817"/>
        <end position="830"/>
    </location>
</feature>
<keyword evidence="1 8" id="KW-0813">Transport</keyword>
<feature type="binding site" evidence="8">
    <location>
        <position position="421"/>
    </location>
    <ligand>
        <name>[4Fe-4S] cluster</name>
        <dbReference type="ChEBI" id="CHEBI:49883"/>
        <label>2</label>
    </ligand>
</feature>
<dbReference type="PROSITE" id="PS00198">
    <property type="entry name" value="4FE4S_FER_1"/>
    <property type="match status" value="1"/>
</dbReference>
<dbReference type="GO" id="GO:0022900">
    <property type="term" value="P:electron transport chain"/>
    <property type="evidence" value="ECO:0007669"/>
    <property type="project" value="UniProtKB-UniRule"/>
</dbReference>
<keyword evidence="3 8" id="KW-0479">Metal-binding</keyword>
<feature type="domain" description="4Fe-4S ferredoxin-type" evidence="10">
    <location>
        <begin position="409"/>
        <end position="438"/>
    </location>
</feature>
<feature type="compositionally biased region" description="Basic and acidic residues" evidence="9">
    <location>
        <begin position="595"/>
        <end position="606"/>
    </location>
</feature>
<feature type="compositionally biased region" description="Low complexity" evidence="9">
    <location>
        <begin position="624"/>
        <end position="633"/>
    </location>
</feature>
<feature type="binding site" evidence="8">
    <location>
        <position position="382"/>
    </location>
    <ligand>
        <name>[4Fe-4S] cluster</name>
        <dbReference type="ChEBI" id="CHEBI:49883"/>
        <label>1</label>
    </ligand>
</feature>
<dbReference type="Pfam" id="PF13375">
    <property type="entry name" value="RnfC_N"/>
    <property type="match status" value="1"/>
</dbReference>
<keyword evidence="8" id="KW-1278">Translocase</keyword>
<comment type="function">
    <text evidence="8">Part of a membrane-bound complex that couples electron transfer with translocation of ions across the membrane.</text>
</comment>
<evidence type="ECO:0000313" key="11">
    <source>
        <dbReference type="EMBL" id="QPB82279.1"/>
    </source>
</evidence>
<dbReference type="Gene3D" id="3.30.70.20">
    <property type="match status" value="1"/>
</dbReference>
<feature type="compositionally biased region" description="Basic and acidic residues" evidence="9">
    <location>
        <begin position="936"/>
        <end position="946"/>
    </location>
</feature>
<keyword evidence="2 8" id="KW-0004">4Fe-4S</keyword>
<dbReference type="Gene3D" id="3.40.50.11540">
    <property type="entry name" value="NADH-ubiquinone oxidoreductase 51kDa subunit"/>
    <property type="match status" value="1"/>
</dbReference>
<reference evidence="11 12" key="1">
    <citation type="submission" date="2019-10" db="EMBL/GenBank/DDBJ databases">
        <title>Pseudoalteromonas rubra S4059.</title>
        <authorList>
            <person name="Paulsen S."/>
            <person name="Wang X."/>
        </authorList>
    </citation>
    <scope>NUCLEOTIDE SEQUENCE [LARGE SCALE GENOMIC DNA]</scope>
    <source>
        <strain evidence="11 12">S4059</strain>
    </source>
</reference>
<keyword evidence="8" id="KW-1003">Cell membrane</keyword>
<feature type="binding site" evidence="8">
    <location>
        <position position="379"/>
    </location>
    <ligand>
        <name>[4Fe-4S] cluster</name>
        <dbReference type="ChEBI" id="CHEBI:49883"/>
        <label>1</label>
    </ligand>
</feature>
<dbReference type="SUPFAM" id="SSF46548">
    <property type="entry name" value="alpha-helical ferredoxin"/>
    <property type="match status" value="1"/>
</dbReference>
<dbReference type="EC" id="7.-.-.-" evidence="8"/>
<dbReference type="InterPro" id="IPR037225">
    <property type="entry name" value="Nuo51_FMN-bd_sf"/>
</dbReference>
<evidence type="ECO:0000259" key="10">
    <source>
        <dbReference type="PROSITE" id="PS51379"/>
    </source>
</evidence>
<feature type="compositionally biased region" description="Acidic residues" evidence="9">
    <location>
        <begin position="778"/>
        <end position="791"/>
    </location>
</feature>
<protein>
    <recommendedName>
        <fullName evidence="8">Ion-translocating oxidoreductase complex subunit C</fullName>
        <ecNumber evidence="8">7.-.-.-</ecNumber>
    </recommendedName>
    <alternativeName>
        <fullName evidence="8">Rnf electron transport complex subunit C</fullName>
    </alternativeName>
</protein>
<comment type="subunit">
    <text evidence="8">The complex is composed of six subunits: RnfA, RnfB, RnfC, RnfD, RnfE and RnfG.</text>
</comment>
<feature type="domain" description="4Fe-4S ferredoxin-type" evidence="10">
    <location>
        <begin position="368"/>
        <end position="399"/>
    </location>
</feature>
<dbReference type="RefSeq" id="WP_195879850.1">
    <property type="nucleotide sequence ID" value="NZ_CP045429.1"/>
</dbReference>
<evidence type="ECO:0000256" key="9">
    <source>
        <dbReference type="SAM" id="MobiDB-lite"/>
    </source>
</evidence>
<gene>
    <name evidence="11" type="primary">rsxC</name>
    <name evidence="8" type="synonym">rnfC</name>
    <name evidence="11" type="ORF">CWC22_004445</name>
</gene>
<feature type="compositionally biased region" description="Basic and acidic residues" evidence="9">
    <location>
        <begin position="539"/>
        <end position="558"/>
    </location>
</feature>
<dbReference type="PANTHER" id="PTHR43034">
    <property type="entry name" value="ION-TRANSLOCATING OXIDOREDUCTASE COMPLEX SUBUNIT C"/>
    <property type="match status" value="1"/>
</dbReference>
<feature type="binding site" evidence="8">
    <location>
        <position position="389"/>
    </location>
    <ligand>
        <name>[4Fe-4S] cluster</name>
        <dbReference type="ChEBI" id="CHEBI:49883"/>
        <label>2</label>
    </ligand>
</feature>
<feature type="compositionally biased region" description="Acidic residues" evidence="9">
    <location>
        <begin position="856"/>
        <end position="869"/>
    </location>
</feature>
<dbReference type="GO" id="GO:0046872">
    <property type="term" value="F:metal ion binding"/>
    <property type="evidence" value="ECO:0007669"/>
    <property type="project" value="UniProtKB-KW"/>
</dbReference>
<sequence>METLLEQIEHGKLWQFPGGIHPPEQKSVSNQASIGRIPLPDYLVLPLKQHIGANGQLLVNKGDTVLKGQALTRPGANWSLPVHAPTSGVISDIKPMPSAHPSALPELSIVLTPDGEDCWCELNPVADYTQIDNQTLIDIIHHAGIAGMGGAGFPTYVKADSAKHKPIEFLVVNGVECEPYITADDLLMREHAEQIVQGIEIMQHLLNPEYVLVGIETNKPEAIEAMTAAAAHNSKILIRSLPVKYPSGGEKQLIQVLTSKEVPSGGIPADVGVLVQNVGTLFAVSEAVSKGKPLIERVVTVTGNTIQTPQNVWALLGTEIKHLLTCQGFEPVTEQRVIMGGPMMGFTLPTVRIPVVKTTNCILAPDNQELAVAGPEQACIRCSACADACPQTLLPQQLQWFAKGKEYDKLEEHNLFDCIECGACAYVCPSEIPLVQYYRVAKAEIREQKLEKVKAERAKERFEARKERLERDQEERQNRHKRPARSTPRNTEQQDKVSAAMERVKQKKDGQSAVQAAIERAKAKKAADGTLEPDNSEVALERAKRKEKARQYKAEKDAQASPEMHAGGEGSRKDAVAAAIARAKAKKAAQQSDTAEPKTATDDPRKAAVAAAIARAKAKKAAQQDDQPAQQQSDEADSDPRKAAVAAAIARAKAKKAAKEAEQQTDAEPAETDAAPEDPRKAAVAAAIARAKAKKAAKEAEQQTDAEPAETDAEPEDPRKVAAAIARAKAKKAAKEAEQQADSEPAEIDAEPEDPRKAAVAAAIARAKAKKAAKEAEQQTDAEPAETDAEPEDPRKAAVAAAIARAKAKKAAKEVEQQADAEPAEIDAEPEDPRKAAVAAAIARAKAKKAAKEAEQQADSEPAEIDAEPEDPRKAAVAAAIARAKAKKAAKEAEQQADAEPADSAPENEAPLSAEEKRQAAIKAAVARAKAKKQAAAKDQEGNDLS</sequence>
<evidence type="ECO:0000256" key="8">
    <source>
        <dbReference type="HAMAP-Rule" id="MF_00461"/>
    </source>
</evidence>
<dbReference type="InterPro" id="IPR010208">
    <property type="entry name" value="Ion_transpt_RnfC/RsxC"/>
</dbReference>
<feature type="region of interest" description="Disordered" evidence="9">
    <location>
        <begin position="462"/>
        <end position="946"/>
    </location>
</feature>
<keyword evidence="7 8" id="KW-0411">Iron-sulfur</keyword>
<evidence type="ECO:0000256" key="6">
    <source>
        <dbReference type="ARBA" id="ARBA00023004"/>
    </source>
</evidence>
<dbReference type="GO" id="GO:0005886">
    <property type="term" value="C:plasma membrane"/>
    <property type="evidence" value="ECO:0007669"/>
    <property type="project" value="UniProtKB-SubCell"/>
</dbReference>
<dbReference type="PROSITE" id="PS51379">
    <property type="entry name" value="4FE4S_FER_2"/>
    <property type="match status" value="2"/>
</dbReference>
<keyword evidence="8" id="KW-0997">Cell inner membrane</keyword>
<evidence type="ECO:0000256" key="3">
    <source>
        <dbReference type="ARBA" id="ARBA00022723"/>
    </source>
</evidence>
<evidence type="ECO:0000313" key="12">
    <source>
        <dbReference type="Proteomes" id="UP000305729"/>
    </source>
</evidence>
<dbReference type="NCBIfam" id="NF003454">
    <property type="entry name" value="PRK05035.1"/>
    <property type="match status" value="1"/>
</dbReference>
<dbReference type="NCBIfam" id="TIGR01945">
    <property type="entry name" value="rnfC"/>
    <property type="match status" value="1"/>
</dbReference>
<feature type="compositionally biased region" description="Acidic residues" evidence="9">
    <location>
        <begin position="702"/>
        <end position="715"/>
    </location>
</feature>
<keyword evidence="4 8" id="KW-0677">Repeat</keyword>
<dbReference type="SUPFAM" id="SSF142019">
    <property type="entry name" value="Nqo1 FMN-binding domain-like"/>
    <property type="match status" value="1"/>
</dbReference>
<organism evidence="11 12">
    <name type="scientific">Pseudoalteromonas rubra</name>
    <dbReference type="NCBI Taxonomy" id="43658"/>
    <lineage>
        <taxon>Bacteria</taxon>
        <taxon>Pseudomonadati</taxon>
        <taxon>Pseudomonadota</taxon>
        <taxon>Gammaproteobacteria</taxon>
        <taxon>Alteromonadales</taxon>
        <taxon>Pseudoalteromonadaceae</taxon>
        <taxon>Pseudoalteromonas</taxon>
    </lineage>
</organism>
<dbReference type="Pfam" id="PF01512">
    <property type="entry name" value="Complex1_51K"/>
    <property type="match status" value="1"/>
</dbReference>
<dbReference type="Proteomes" id="UP000305729">
    <property type="component" value="Chromosome 1"/>
</dbReference>
<feature type="compositionally biased region" description="Basic and acidic residues" evidence="9">
    <location>
        <begin position="462"/>
        <end position="477"/>
    </location>
</feature>
<dbReference type="HAMAP" id="MF_00461">
    <property type="entry name" value="RsxC_RnfC"/>
    <property type="match status" value="1"/>
</dbReference>
<keyword evidence="5 8" id="KW-0249">Electron transport</keyword>
<comment type="cofactor">
    <cofactor evidence="8">
        <name>[4Fe-4S] cluster</name>
        <dbReference type="ChEBI" id="CHEBI:49883"/>
    </cofactor>
    <text evidence="8">Binds 2 [4Fe-4S] clusters per subunit.</text>
</comment>
<dbReference type="InterPro" id="IPR011538">
    <property type="entry name" value="Nuo51_FMN-bd"/>
</dbReference>
<keyword evidence="8" id="KW-0472">Membrane</keyword>
<feature type="binding site" evidence="8">
    <location>
        <position position="424"/>
    </location>
    <ligand>
        <name>[4Fe-4S] cluster</name>
        <dbReference type="ChEBI" id="CHEBI:49883"/>
        <label>2</label>
    </ligand>
</feature>